<keyword evidence="2 8" id="KW-0645">Protease</keyword>
<evidence type="ECO:0000256" key="1">
    <source>
        <dbReference type="ARBA" id="ARBA00005228"/>
    </source>
</evidence>
<keyword evidence="3 8" id="KW-0378">Hydrolase</keyword>
<dbReference type="GO" id="GO:0006508">
    <property type="term" value="P:proteolysis"/>
    <property type="evidence" value="ECO:0007669"/>
    <property type="project" value="UniProtKB-KW"/>
</dbReference>
<dbReference type="Pfam" id="PF02897">
    <property type="entry name" value="Peptidase_S9_N"/>
    <property type="match status" value="1"/>
</dbReference>
<dbReference type="PANTHER" id="PTHR11757">
    <property type="entry name" value="PROTEASE FAMILY S9A OLIGOPEPTIDASE"/>
    <property type="match status" value="1"/>
</dbReference>
<dbReference type="InterPro" id="IPR002471">
    <property type="entry name" value="Pept_S9_AS"/>
</dbReference>
<evidence type="ECO:0000256" key="3">
    <source>
        <dbReference type="ARBA" id="ARBA00022801"/>
    </source>
</evidence>
<name>A0A087A7G4_9BIFI</name>
<dbReference type="PRINTS" id="PR00862">
    <property type="entry name" value="PROLIGOPTASE"/>
</dbReference>
<dbReference type="Gene3D" id="2.130.10.120">
    <property type="entry name" value="Prolyl oligopeptidase, N-terminal domain"/>
    <property type="match status" value="2"/>
</dbReference>
<feature type="region of interest" description="Disordered" evidence="5">
    <location>
        <begin position="1"/>
        <end position="42"/>
    </location>
</feature>
<dbReference type="InterPro" id="IPR051543">
    <property type="entry name" value="Serine_Peptidase_S9A"/>
</dbReference>
<feature type="domain" description="Peptidase S9 prolyl oligopeptidase catalytic" evidence="6">
    <location>
        <begin position="674"/>
        <end position="890"/>
    </location>
</feature>
<evidence type="ECO:0000313" key="8">
    <source>
        <dbReference type="EMBL" id="KFI54714.1"/>
    </source>
</evidence>
<reference evidence="8 9" key="1">
    <citation type="submission" date="2014-03" db="EMBL/GenBank/DDBJ databases">
        <title>Genomics of Bifidobacteria.</title>
        <authorList>
            <person name="Ventura M."/>
            <person name="Milani C."/>
            <person name="Lugli G.A."/>
        </authorList>
    </citation>
    <scope>NUCLEOTIDE SEQUENCE [LARGE SCALE GENOMIC DNA]</scope>
    <source>
        <strain evidence="8 9">DSM 23973</strain>
    </source>
</reference>
<dbReference type="InterPro" id="IPR001375">
    <property type="entry name" value="Peptidase_S9_cat"/>
</dbReference>
<feature type="domain" description="Peptidase S9A N-terminal" evidence="7">
    <location>
        <begin position="79"/>
        <end position="368"/>
    </location>
</feature>
<feature type="compositionally biased region" description="Basic and acidic residues" evidence="5">
    <location>
        <begin position="561"/>
        <end position="571"/>
    </location>
</feature>
<protein>
    <submittedName>
        <fullName evidence="8">Protease II</fullName>
        <ecNumber evidence="8">3.4.21.83</ecNumber>
    </submittedName>
</protein>
<evidence type="ECO:0000256" key="5">
    <source>
        <dbReference type="SAM" id="MobiDB-lite"/>
    </source>
</evidence>
<evidence type="ECO:0000313" key="9">
    <source>
        <dbReference type="Proteomes" id="UP000029072"/>
    </source>
</evidence>
<comment type="caution">
    <text evidence="8">The sequence shown here is derived from an EMBL/GenBank/DDBJ whole genome shotgun (WGS) entry which is preliminary data.</text>
</comment>
<dbReference type="InterPro" id="IPR029058">
    <property type="entry name" value="AB_hydrolase_fold"/>
</dbReference>
<proteinExistence type="inferred from homology"/>
<dbReference type="InterPro" id="IPR002470">
    <property type="entry name" value="Peptidase_S9A"/>
</dbReference>
<feature type="region of interest" description="Disordered" evidence="5">
    <location>
        <begin position="547"/>
        <end position="580"/>
    </location>
</feature>
<comment type="similarity">
    <text evidence="1">Belongs to the peptidase S9A family.</text>
</comment>
<accession>A0A087A7G4</accession>
<evidence type="ECO:0000256" key="4">
    <source>
        <dbReference type="ARBA" id="ARBA00022825"/>
    </source>
</evidence>
<evidence type="ECO:0000259" key="6">
    <source>
        <dbReference type="Pfam" id="PF00326"/>
    </source>
</evidence>
<keyword evidence="4" id="KW-0720">Serine protease</keyword>
<dbReference type="Gene3D" id="3.40.50.1820">
    <property type="entry name" value="alpha/beta hydrolase"/>
    <property type="match status" value="1"/>
</dbReference>
<dbReference type="InterPro" id="IPR023302">
    <property type="entry name" value="Pept_S9A_N"/>
</dbReference>
<evidence type="ECO:0000256" key="2">
    <source>
        <dbReference type="ARBA" id="ARBA00022670"/>
    </source>
</evidence>
<dbReference type="Pfam" id="PF00326">
    <property type="entry name" value="Peptidase_S9"/>
    <property type="match status" value="1"/>
</dbReference>
<dbReference type="AlphaFoldDB" id="A0A087A7G4"/>
<feature type="compositionally biased region" description="Polar residues" evidence="5">
    <location>
        <begin position="26"/>
        <end position="36"/>
    </location>
</feature>
<dbReference type="EC" id="3.4.21.83" evidence="8"/>
<dbReference type="PANTHER" id="PTHR11757:SF19">
    <property type="entry name" value="PROLYL ENDOPEPTIDASE-LIKE"/>
    <property type="match status" value="1"/>
</dbReference>
<dbReference type="eggNOG" id="COG1770">
    <property type="taxonomic scope" value="Bacteria"/>
</dbReference>
<dbReference type="GO" id="GO:0004252">
    <property type="term" value="F:serine-type endopeptidase activity"/>
    <property type="evidence" value="ECO:0007669"/>
    <property type="project" value="UniProtKB-EC"/>
</dbReference>
<dbReference type="SUPFAM" id="SSF53474">
    <property type="entry name" value="alpha/beta-Hydrolases"/>
    <property type="match status" value="1"/>
</dbReference>
<dbReference type="STRING" id="1437609.BCAL_0976"/>
<evidence type="ECO:0000259" key="7">
    <source>
        <dbReference type="Pfam" id="PF02897"/>
    </source>
</evidence>
<gene>
    <name evidence="8" type="ORF">BCAL_0976</name>
</gene>
<dbReference type="Proteomes" id="UP000029072">
    <property type="component" value="Unassembled WGS sequence"/>
</dbReference>
<dbReference type="PROSITE" id="PS00708">
    <property type="entry name" value="PRO_ENDOPEP_SER"/>
    <property type="match status" value="1"/>
</dbReference>
<sequence length="892" mass="99778">MTDEKNNPTATEPHTEQSVEHLVEPTAQSANESEAQPEQLESIRDMAWAAEATAARKEVVEAESPDLTIPPLVPQAVKEYTRREHHGDLFLDPYEWMRDKESTRTREYVAAQNDLCKTRNAHLAGLRETLFDELKSHVQETDMSVPVRMNGYWYFARTQEGRQYAVQCRIPVKGEDDWTPPEVDPMGAPGSLKNEHVIFDANVESDGHDFFRLGGMDLSRDGRWMLYGVDTEGDERYDFRIRDLGKPVALDPEHASEADLPEVFKGVGGACFTPDGEYVFWVELDDAWRPCAVWRHRVGTPVDSDVCVYREQDERFWVGVGLSFDERNIVIGTGSKTTTEVLMLPTNRPEGEFQPFIPRKTDIEYDVSFACFEGAGEHGEDVPLAVVYHNAKNPNFEIDVIDMRDHEPPYALGEGVCIAQGSPYGCERGDEVAAGEDEGDSLIPNSRQPITKAYVNPANPAILQGLHGLGIEGIAIHRHFVSLAYRADGLPHVAVMPKSLAAEDFAAGRPWRFTELLPPSLENDWDTVAQDAGELIGDHGERLWAADETPSDHTSSSDGASDDHLPGETRRLYSIGTGGNPSYDAPRMRYSFTSYTRPGELHEVDPVTGEDRLLKRATVLGGFDPREYMERRVWITARDGERIPVSLVWRRDIPMQDAPMFITGYGAYEISSDPSFSVARLSLLDRGVLYAVPHVRGGGELGRAWYEQGRRLNKKHTFEDFVDATIALQKAHLADPRRTVANGGSAGGLLMGAIANIAPQVYAGIEADVPLVDALTSILDPSLPLTVTEWDEWGDPLHDEDVYRYMKSYTPYENLPEKGTPFPRVFITTSMNDTRVLYVEPLKWLAAMQERGFDAIAKIEVEAGHGGTSGRYKQWRQVSYENAWCLDVMGLR</sequence>
<organism evidence="8 9">
    <name type="scientific">Bifidobacterium callitrichos DSM 23973</name>
    <dbReference type="NCBI Taxonomy" id="1437609"/>
    <lineage>
        <taxon>Bacteria</taxon>
        <taxon>Bacillati</taxon>
        <taxon>Actinomycetota</taxon>
        <taxon>Actinomycetes</taxon>
        <taxon>Bifidobacteriales</taxon>
        <taxon>Bifidobacteriaceae</taxon>
        <taxon>Bifidobacterium</taxon>
    </lineage>
</organism>
<feature type="compositionally biased region" description="Basic and acidic residues" evidence="5">
    <location>
        <begin position="13"/>
        <end position="23"/>
    </location>
</feature>
<dbReference type="EMBL" id="JGYS01000007">
    <property type="protein sequence ID" value="KFI54714.1"/>
    <property type="molecule type" value="Genomic_DNA"/>
</dbReference>
<dbReference type="SUPFAM" id="SSF50993">
    <property type="entry name" value="Peptidase/esterase 'gauge' domain"/>
    <property type="match status" value="1"/>
</dbReference>